<comment type="caution">
    <text evidence="4">The sequence shown here is derived from an EMBL/GenBank/DDBJ whole genome shotgun (WGS) entry which is preliminary data.</text>
</comment>
<proteinExistence type="inferred from homology"/>
<keyword evidence="5" id="KW-1185">Reference proteome</keyword>
<dbReference type="Proteomes" id="UP000477083">
    <property type="component" value="Unassembled WGS sequence"/>
</dbReference>
<evidence type="ECO:0000259" key="3">
    <source>
        <dbReference type="Pfam" id="PF03061"/>
    </source>
</evidence>
<sequence>METAVKTAPEERMEALGWKRRKEASFFEGLGPLWMRPHGGWRRVALLTDERMLNLGGLVHGGVLAAFADHSMGIAVQEFNRGFPQLTVQMSVSFTGTVHAGDLIEAWCKVEHTGGSTAFASGVFKVGEGVVGQSSGVFKMLKRKPTDPAPG</sequence>
<feature type="domain" description="Thioesterase" evidence="3">
    <location>
        <begin position="56"/>
        <end position="130"/>
    </location>
</feature>
<dbReference type="PANTHER" id="PTHR21660">
    <property type="entry name" value="THIOESTERASE SUPERFAMILY MEMBER-RELATED"/>
    <property type="match status" value="1"/>
</dbReference>
<dbReference type="Gene3D" id="3.10.129.10">
    <property type="entry name" value="Hotdog Thioesterase"/>
    <property type="match status" value="1"/>
</dbReference>
<dbReference type="SUPFAM" id="SSF54637">
    <property type="entry name" value="Thioesterase/thiol ester dehydrase-isomerase"/>
    <property type="match status" value="1"/>
</dbReference>
<name>A0A6L8VPS2_9RHOB</name>
<dbReference type="InterPro" id="IPR006683">
    <property type="entry name" value="Thioestr_dom"/>
</dbReference>
<evidence type="ECO:0000256" key="2">
    <source>
        <dbReference type="ARBA" id="ARBA00022801"/>
    </source>
</evidence>
<comment type="similarity">
    <text evidence="1">Belongs to the thioesterase PaaI family.</text>
</comment>
<evidence type="ECO:0000256" key="1">
    <source>
        <dbReference type="ARBA" id="ARBA00008324"/>
    </source>
</evidence>
<reference evidence="4 5" key="1">
    <citation type="submission" date="2020-01" db="EMBL/GenBank/DDBJ databases">
        <title>Frigidibacter albus SP32T (=CGMCC 1.13995T).</title>
        <authorList>
            <person name="Liao X."/>
        </authorList>
    </citation>
    <scope>NUCLEOTIDE SEQUENCE [LARGE SCALE GENOMIC DNA]</scope>
    <source>
        <strain evidence="4 5">SP32</strain>
    </source>
</reference>
<dbReference type="InterPro" id="IPR029069">
    <property type="entry name" value="HotDog_dom_sf"/>
</dbReference>
<dbReference type="EMBL" id="WWNR01000028">
    <property type="protein sequence ID" value="MZQ91329.1"/>
    <property type="molecule type" value="Genomic_DNA"/>
</dbReference>
<dbReference type="PANTHER" id="PTHR21660:SF1">
    <property type="entry name" value="ACYL-COENZYME A THIOESTERASE 13"/>
    <property type="match status" value="1"/>
</dbReference>
<accession>A0A6L8VPS2</accession>
<dbReference type="AlphaFoldDB" id="A0A6L8VPS2"/>
<organism evidence="4 5">
    <name type="scientific">Frigidibacter albus</name>
    <dbReference type="NCBI Taxonomy" id="1465486"/>
    <lineage>
        <taxon>Bacteria</taxon>
        <taxon>Pseudomonadati</taxon>
        <taxon>Pseudomonadota</taxon>
        <taxon>Alphaproteobacteria</taxon>
        <taxon>Rhodobacterales</taxon>
        <taxon>Paracoccaceae</taxon>
        <taxon>Frigidibacter</taxon>
    </lineage>
</organism>
<keyword evidence="2" id="KW-0378">Hydrolase</keyword>
<dbReference type="Pfam" id="PF03061">
    <property type="entry name" value="4HBT"/>
    <property type="match status" value="1"/>
</dbReference>
<gene>
    <name evidence="4" type="ORF">GS660_19780</name>
</gene>
<dbReference type="GO" id="GO:0047617">
    <property type="term" value="F:fatty acyl-CoA hydrolase activity"/>
    <property type="evidence" value="ECO:0007669"/>
    <property type="project" value="InterPro"/>
</dbReference>
<dbReference type="CDD" id="cd03443">
    <property type="entry name" value="PaaI_thioesterase"/>
    <property type="match status" value="1"/>
</dbReference>
<evidence type="ECO:0000313" key="5">
    <source>
        <dbReference type="Proteomes" id="UP000477083"/>
    </source>
</evidence>
<evidence type="ECO:0000313" key="4">
    <source>
        <dbReference type="EMBL" id="MZQ91329.1"/>
    </source>
</evidence>
<protein>
    <recommendedName>
        <fullName evidence="3">Thioesterase domain-containing protein</fullName>
    </recommendedName>
</protein>
<dbReference type="InterPro" id="IPR039298">
    <property type="entry name" value="ACOT13"/>
</dbReference>
<dbReference type="RefSeq" id="WP_161348710.1">
    <property type="nucleotide sequence ID" value="NZ_BMGW01000028.1"/>
</dbReference>